<evidence type="ECO:0000313" key="2">
    <source>
        <dbReference type="EMBL" id="PSR73962.1"/>
    </source>
</evidence>
<keyword evidence="1" id="KW-0732">Signal</keyword>
<keyword evidence="3" id="KW-1185">Reference proteome</keyword>
<feature type="signal peptide" evidence="1">
    <location>
        <begin position="1"/>
        <end position="21"/>
    </location>
</feature>
<proteinExistence type="predicted"/>
<reference evidence="2 3" key="1">
    <citation type="journal article" date="2018" name="Mycol. Prog.">
        <title>Coniella lustricola, a new species from submerged detritus.</title>
        <authorList>
            <person name="Raudabaugh D.B."/>
            <person name="Iturriaga T."/>
            <person name="Carver A."/>
            <person name="Mondo S."/>
            <person name="Pangilinan J."/>
            <person name="Lipzen A."/>
            <person name="He G."/>
            <person name="Amirebrahimi M."/>
            <person name="Grigoriev I.V."/>
            <person name="Miller A.N."/>
        </authorList>
    </citation>
    <scope>NUCLEOTIDE SEQUENCE [LARGE SCALE GENOMIC DNA]</scope>
    <source>
        <strain evidence="2 3">B22-T-1</strain>
    </source>
</reference>
<gene>
    <name evidence="2" type="ORF">BD289DRAFT_448893</name>
</gene>
<feature type="chain" id="PRO_5015783964" description="Malate dehydrogenase" evidence="1">
    <location>
        <begin position="22"/>
        <end position="275"/>
    </location>
</feature>
<dbReference type="InterPro" id="IPR021851">
    <property type="entry name" value="DUF3455"/>
</dbReference>
<evidence type="ECO:0000313" key="3">
    <source>
        <dbReference type="Proteomes" id="UP000241462"/>
    </source>
</evidence>
<accession>A0A2T2ZRT1</accession>
<dbReference type="OrthoDB" id="1859733at2759"/>
<evidence type="ECO:0000256" key="1">
    <source>
        <dbReference type="SAM" id="SignalP"/>
    </source>
</evidence>
<dbReference type="Pfam" id="PF11937">
    <property type="entry name" value="DUF3455"/>
    <property type="match status" value="1"/>
</dbReference>
<dbReference type="EMBL" id="KZ678932">
    <property type="protein sequence ID" value="PSR73962.1"/>
    <property type="molecule type" value="Genomic_DNA"/>
</dbReference>
<dbReference type="AlphaFoldDB" id="A0A2T2ZRT1"/>
<dbReference type="Proteomes" id="UP000241462">
    <property type="component" value="Unassembled WGS sequence"/>
</dbReference>
<dbReference type="PANTHER" id="PTHR35567:SF3">
    <property type="entry name" value="MALATE DEHYDROGENASE"/>
    <property type="match status" value="1"/>
</dbReference>
<dbReference type="PANTHER" id="PTHR35567">
    <property type="entry name" value="MALATE DEHYDROGENASE (AFU_ORTHOLOGUE AFUA_2G13800)"/>
    <property type="match status" value="1"/>
</dbReference>
<sequence length="275" mass="28000">MQLSTIIPLAAFAIAAPTTDCKPTKPAAVAPTLPSTGSTDLPTPSSDLTLLYIAVGHGIQNYTCASDNATAVNIGALAVFYDATALYPSSGSASALSTADWDDLTSSVLWDTSIPLNLVDQAVGTAPYAEDAATLYPEESYNADASDPFPAPAAALTLALPSGPRVQAPFLGRHYFDALSSPTIDLSGARPALFFSGAKTGDVAAPAASDPGLLDTKAVDWLELADNGRGLSVGVSNVYRVVTAGGGAQACSVSGATEAGEVFSVPYAAQYWIYG</sequence>
<organism evidence="2 3">
    <name type="scientific">Coniella lustricola</name>
    <dbReference type="NCBI Taxonomy" id="2025994"/>
    <lineage>
        <taxon>Eukaryota</taxon>
        <taxon>Fungi</taxon>
        <taxon>Dikarya</taxon>
        <taxon>Ascomycota</taxon>
        <taxon>Pezizomycotina</taxon>
        <taxon>Sordariomycetes</taxon>
        <taxon>Sordariomycetidae</taxon>
        <taxon>Diaporthales</taxon>
        <taxon>Schizoparmaceae</taxon>
        <taxon>Coniella</taxon>
    </lineage>
</organism>
<protein>
    <recommendedName>
        <fullName evidence="4">Malate dehydrogenase</fullName>
    </recommendedName>
</protein>
<dbReference type="InParanoid" id="A0A2T2ZRT1"/>
<evidence type="ECO:0008006" key="4">
    <source>
        <dbReference type="Google" id="ProtNLM"/>
    </source>
</evidence>
<name>A0A2T2ZRT1_9PEZI</name>